<dbReference type="EMBL" id="CAJGYM010000066">
    <property type="protein sequence ID" value="CAD6196118.1"/>
    <property type="molecule type" value="Genomic_DNA"/>
</dbReference>
<organism evidence="2 3">
    <name type="scientific">Caenorhabditis auriculariae</name>
    <dbReference type="NCBI Taxonomy" id="2777116"/>
    <lineage>
        <taxon>Eukaryota</taxon>
        <taxon>Metazoa</taxon>
        <taxon>Ecdysozoa</taxon>
        <taxon>Nematoda</taxon>
        <taxon>Chromadorea</taxon>
        <taxon>Rhabditida</taxon>
        <taxon>Rhabditina</taxon>
        <taxon>Rhabditomorpha</taxon>
        <taxon>Rhabditoidea</taxon>
        <taxon>Rhabditidae</taxon>
        <taxon>Peloderinae</taxon>
        <taxon>Caenorhabditis</taxon>
    </lineage>
</organism>
<reference evidence="2" key="1">
    <citation type="submission" date="2020-10" db="EMBL/GenBank/DDBJ databases">
        <authorList>
            <person name="Kikuchi T."/>
        </authorList>
    </citation>
    <scope>NUCLEOTIDE SEQUENCE</scope>
    <source>
        <strain evidence="2">NKZ352</strain>
    </source>
</reference>
<keyword evidence="3" id="KW-1185">Reference proteome</keyword>
<name>A0A8S1HK92_9PELO</name>
<feature type="region of interest" description="Disordered" evidence="1">
    <location>
        <begin position="1"/>
        <end position="25"/>
    </location>
</feature>
<evidence type="ECO:0000256" key="1">
    <source>
        <dbReference type="SAM" id="MobiDB-lite"/>
    </source>
</evidence>
<proteinExistence type="predicted"/>
<dbReference type="Proteomes" id="UP000835052">
    <property type="component" value="Unassembled WGS sequence"/>
</dbReference>
<dbReference type="AlphaFoldDB" id="A0A8S1HK92"/>
<sequence length="74" mass="8376">MSTTRLRPFPEAPPVRRATRFSCGNTRPPLRATSCGFPRIAATRKAVNTHRNCLGGNSRVALRHEPFRVRRLFS</sequence>
<evidence type="ECO:0000313" key="2">
    <source>
        <dbReference type="EMBL" id="CAD6196118.1"/>
    </source>
</evidence>
<comment type="caution">
    <text evidence="2">The sequence shown here is derived from an EMBL/GenBank/DDBJ whole genome shotgun (WGS) entry which is preliminary data.</text>
</comment>
<gene>
    <name evidence="2" type="ORF">CAUJ_LOCUS12033</name>
</gene>
<protein>
    <submittedName>
        <fullName evidence="2">Uncharacterized protein</fullName>
    </submittedName>
</protein>
<accession>A0A8S1HK92</accession>
<evidence type="ECO:0000313" key="3">
    <source>
        <dbReference type="Proteomes" id="UP000835052"/>
    </source>
</evidence>